<protein>
    <recommendedName>
        <fullName evidence="1">RNB domain-containing protein</fullName>
    </recommendedName>
</protein>
<reference evidence="2" key="1">
    <citation type="journal article" date="2015" name="PLoS Negl. Trop. Dis.">
        <title>Schistosoma mansoni Egg, Adult Male and Female Comparative Gene Expression Analysis and Identification of Novel Genes by RNA-Seq.</title>
        <authorList>
            <person name="Anderson L."/>
            <person name="Amaral M.S."/>
            <person name="Beckedorff F."/>
            <person name="Silva L.F."/>
            <person name="Dazzani B."/>
            <person name="Oliveira K.C."/>
            <person name="Almeida G.T."/>
            <person name="Gomes M.R."/>
            <person name="Pires D.S."/>
            <person name="Setubal J.C."/>
            <person name="DeMarco R."/>
            <person name="Verjovski-Almeida S."/>
        </authorList>
    </citation>
    <scope>NUCLEOTIDE SEQUENCE</scope>
    <source>
        <strain evidence="2">BH</strain>
    </source>
</reference>
<gene>
    <name evidence="2" type="ORF">c17380_g1_i1</name>
</gene>
<dbReference type="GO" id="GO:0000175">
    <property type="term" value="F:3'-5'-RNA exonuclease activity"/>
    <property type="evidence" value="ECO:0007669"/>
    <property type="project" value="TreeGrafter"/>
</dbReference>
<dbReference type="GO" id="GO:0006402">
    <property type="term" value="P:mRNA catabolic process"/>
    <property type="evidence" value="ECO:0007669"/>
    <property type="project" value="TreeGrafter"/>
</dbReference>
<dbReference type="InterPro" id="IPR050180">
    <property type="entry name" value="RNR_Ribonuclease"/>
</dbReference>
<accession>A0A146MGJ8</accession>
<dbReference type="InterPro" id="IPR012340">
    <property type="entry name" value="NA-bd_OB-fold"/>
</dbReference>
<organism evidence="2">
    <name type="scientific">Schistosoma mansoni</name>
    <name type="common">Blood fluke</name>
    <dbReference type="NCBI Taxonomy" id="6183"/>
    <lineage>
        <taxon>Eukaryota</taxon>
        <taxon>Metazoa</taxon>
        <taxon>Spiralia</taxon>
        <taxon>Lophotrochozoa</taxon>
        <taxon>Platyhelminthes</taxon>
        <taxon>Trematoda</taxon>
        <taxon>Digenea</taxon>
        <taxon>Strigeidida</taxon>
        <taxon>Schistosomatoidea</taxon>
        <taxon>Schistosomatidae</taxon>
        <taxon>Schistosoma</taxon>
    </lineage>
</organism>
<dbReference type="PANTHER" id="PTHR23355">
    <property type="entry name" value="RIBONUCLEASE"/>
    <property type="match status" value="1"/>
</dbReference>
<dbReference type="EMBL" id="GDQY01000205">
    <property type="protein sequence ID" value="JAQ18649.1"/>
    <property type="molecule type" value="Transcribed_RNA"/>
</dbReference>
<dbReference type="Pfam" id="PF00773">
    <property type="entry name" value="RNB"/>
    <property type="match status" value="1"/>
</dbReference>
<evidence type="ECO:0000313" key="2">
    <source>
        <dbReference type="EMBL" id="JAQ18649.1"/>
    </source>
</evidence>
<dbReference type="SUPFAM" id="SSF50249">
    <property type="entry name" value="Nucleic acid-binding proteins"/>
    <property type="match status" value="1"/>
</dbReference>
<evidence type="ECO:0000259" key="1">
    <source>
        <dbReference type="Pfam" id="PF00773"/>
    </source>
</evidence>
<dbReference type="GO" id="GO:0003723">
    <property type="term" value="F:RNA binding"/>
    <property type="evidence" value="ECO:0007669"/>
    <property type="project" value="InterPro"/>
</dbReference>
<proteinExistence type="predicted"/>
<dbReference type="PANTHER" id="PTHR23355:SF9">
    <property type="entry name" value="DIS3-LIKE EXONUCLEASE 2"/>
    <property type="match status" value="1"/>
</dbReference>
<feature type="domain" description="RNB" evidence="1">
    <location>
        <begin position="30"/>
        <end position="116"/>
    </location>
</feature>
<dbReference type="InterPro" id="IPR001900">
    <property type="entry name" value="RNase_II/R"/>
</dbReference>
<sequence length="129" mass="14917">MTQSNPAIEDKSCLLEFLPKPEAPFTFEDLQHCLSSLHLIAQNLRSHRIENGAVSLEKLELNFNFPKPLSVMEKCTNECSTTRWPQGFSVKVRNPAHHLIEEWMIVANQSVARFLFGNFIKRLKRCETF</sequence>
<dbReference type="AlphaFoldDB" id="A0A146MGJ8"/>
<name>A0A146MGJ8_SCHMA</name>